<feature type="compositionally biased region" description="Polar residues" evidence="1">
    <location>
        <begin position="152"/>
        <end position="161"/>
    </location>
</feature>
<reference evidence="2 3" key="1">
    <citation type="submission" date="2015-02" db="EMBL/GenBank/DDBJ databases">
        <title>Nostoc linckia genome annotation.</title>
        <authorList>
            <person name="Zhou Z."/>
        </authorList>
    </citation>
    <scope>NUCLEOTIDE SEQUENCE [LARGE SCALE GENOMIC DNA]</scope>
    <source>
        <strain evidence="3">z8</strain>
    </source>
</reference>
<feature type="region of interest" description="Disordered" evidence="1">
    <location>
        <begin position="146"/>
        <end position="166"/>
    </location>
</feature>
<evidence type="ECO:0000313" key="2">
    <source>
        <dbReference type="EMBL" id="PHK06689.1"/>
    </source>
</evidence>
<evidence type="ECO:0000313" key="3">
    <source>
        <dbReference type="Proteomes" id="UP000222310"/>
    </source>
</evidence>
<dbReference type="RefSeq" id="WP_099066614.1">
    <property type="nucleotide sequence ID" value="NZ_LAHD01000005.1"/>
</dbReference>
<dbReference type="EMBL" id="LAHD01000005">
    <property type="protein sequence ID" value="PHK06689.1"/>
    <property type="molecule type" value="Genomic_DNA"/>
</dbReference>
<dbReference type="GeneID" id="57094388"/>
<protein>
    <submittedName>
        <fullName evidence="2">Uncharacterized protein</fullName>
    </submittedName>
</protein>
<proteinExistence type="predicted"/>
<name>A0A9Q5ZGD9_NOSLI</name>
<accession>A0A9Q5ZGD9</accession>
<evidence type="ECO:0000256" key="1">
    <source>
        <dbReference type="SAM" id="MobiDB-lite"/>
    </source>
</evidence>
<gene>
    <name evidence="2" type="ORF">VF08_02830</name>
</gene>
<dbReference type="Proteomes" id="UP000222310">
    <property type="component" value="Unassembled WGS sequence"/>
</dbReference>
<feature type="region of interest" description="Disordered" evidence="1">
    <location>
        <begin position="173"/>
        <end position="192"/>
    </location>
</feature>
<organism evidence="2 3">
    <name type="scientific">Nostoc linckia z8</name>
    <dbReference type="NCBI Taxonomy" id="1628746"/>
    <lineage>
        <taxon>Bacteria</taxon>
        <taxon>Bacillati</taxon>
        <taxon>Cyanobacteriota</taxon>
        <taxon>Cyanophyceae</taxon>
        <taxon>Nostocales</taxon>
        <taxon>Nostocaceae</taxon>
        <taxon>Nostoc</taxon>
    </lineage>
</organism>
<sequence length="192" mass="21417">MITQEKFEKAIAILQTYFSKKIEPEAALAIWQEYLGDNLNDAELGQAVKEAIIQCRPHPSFMPTPKELVAFVNGGKEVQAIREWQDVLSAASGRKDAIAYLSVRGKVALSAIGGLHAIGAAEERVREKMEKNFIVVYCQCSDKDSRSLPMASPSQEPTQQDFVPMPEEIKAQMKDLFSKKGRGQEAEGRRKF</sequence>
<dbReference type="AlphaFoldDB" id="A0A9Q5ZGD9"/>
<comment type="caution">
    <text evidence="2">The sequence shown here is derived from an EMBL/GenBank/DDBJ whole genome shotgun (WGS) entry which is preliminary data.</text>
</comment>